<comment type="caution">
    <text evidence="2">The sequence shown here is derived from an EMBL/GenBank/DDBJ whole genome shotgun (WGS) entry which is preliminary data.</text>
</comment>
<sequence>MRAIQCGLCVTATLEASDASTFYADNCDGGEHLSLGKGVPREGEGSDDDVRWNLLHWGAAWDVQRVEYHAEAKQRYYTFVAIAAPPLKWQRAVARKYPNLDFVLSFHSADCDLAAGYVSYSGGRLVGQHGDDACLRPALVNILAAYDAERHAVNVIRPVLALWVQHRLYRHPDGLRLAALRAHFEDRAEVKMK</sequence>
<evidence type="ECO:0000259" key="1">
    <source>
        <dbReference type="Pfam" id="PF18406"/>
    </source>
</evidence>
<keyword evidence="3" id="KW-1185">Reference proteome</keyword>
<accession>A0AAD7UIV8</accession>
<dbReference type="Proteomes" id="UP001230188">
    <property type="component" value="Unassembled WGS sequence"/>
</dbReference>
<reference evidence="2" key="1">
    <citation type="submission" date="2023-01" db="EMBL/GenBank/DDBJ databases">
        <title>Metagenome sequencing of chrysophaentin producing Chrysophaeum taylorii.</title>
        <authorList>
            <person name="Davison J."/>
            <person name="Bewley C."/>
        </authorList>
    </citation>
    <scope>NUCLEOTIDE SEQUENCE</scope>
    <source>
        <strain evidence="2">NIES-1699</strain>
    </source>
</reference>
<feature type="domain" description="YubB ferredoxin-like" evidence="1">
    <location>
        <begin position="84"/>
        <end position="126"/>
    </location>
</feature>
<dbReference type="Pfam" id="PF18406">
    <property type="entry name" value="DUF1281_C"/>
    <property type="match status" value="1"/>
</dbReference>
<protein>
    <recommendedName>
        <fullName evidence="1">YubB ferredoxin-like domain-containing protein</fullName>
    </recommendedName>
</protein>
<dbReference type="EMBL" id="JAQMWT010000198">
    <property type="protein sequence ID" value="KAJ8607753.1"/>
    <property type="molecule type" value="Genomic_DNA"/>
</dbReference>
<evidence type="ECO:0000313" key="2">
    <source>
        <dbReference type="EMBL" id="KAJ8607753.1"/>
    </source>
</evidence>
<dbReference type="InterPro" id="IPR041329">
    <property type="entry name" value="YubB_C"/>
</dbReference>
<name>A0AAD7UIV8_9STRA</name>
<evidence type="ECO:0000313" key="3">
    <source>
        <dbReference type="Proteomes" id="UP001230188"/>
    </source>
</evidence>
<gene>
    <name evidence="2" type="ORF">CTAYLR_008599</name>
</gene>
<proteinExistence type="predicted"/>
<dbReference type="AlphaFoldDB" id="A0AAD7UIV8"/>
<organism evidence="2 3">
    <name type="scientific">Chrysophaeum taylorii</name>
    <dbReference type="NCBI Taxonomy" id="2483200"/>
    <lineage>
        <taxon>Eukaryota</taxon>
        <taxon>Sar</taxon>
        <taxon>Stramenopiles</taxon>
        <taxon>Ochrophyta</taxon>
        <taxon>Pelagophyceae</taxon>
        <taxon>Pelagomonadales</taxon>
        <taxon>Pelagomonadaceae</taxon>
        <taxon>Chrysophaeum</taxon>
    </lineage>
</organism>